<feature type="signal peptide" evidence="1">
    <location>
        <begin position="1"/>
        <end position="18"/>
    </location>
</feature>
<evidence type="ECO:0000313" key="2">
    <source>
        <dbReference type="EMBL" id="KAF4678729.1"/>
    </source>
</evidence>
<name>A0A7J6N477_PEROL</name>
<reference evidence="2 3" key="1">
    <citation type="submission" date="2020-04" db="EMBL/GenBank/DDBJ databases">
        <title>Perkinsus olseni comparative genomics.</title>
        <authorList>
            <person name="Bogema D.R."/>
        </authorList>
    </citation>
    <scope>NUCLEOTIDE SEQUENCE [LARGE SCALE GENOMIC DNA]</scope>
    <source>
        <strain evidence="2">00978-12</strain>
    </source>
</reference>
<evidence type="ECO:0000256" key="1">
    <source>
        <dbReference type="SAM" id="SignalP"/>
    </source>
</evidence>
<dbReference type="OrthoDB" id="10336058at2759"/>
<protein>
    <submittedName>
        <fullName evidence="2">Uncharacterized protein</fullName>
    </submittedName>
</protein>
<feature type="chain" id="PRO_5029512546" evidence="1">
    <location>
        <begin position="19"/>
        <end position="271"/>
    </location>
</feature>
<sequence length="271" mass="31052">MSIRLIASLSSIACMVSAYSSIEYGNFVYQSKDASPVTMIVNTTKDGMARFTIECGRRYEGDWFRMQKVDSEGVLDDDVLNEFPTGSYEHRKLLHYSQQVCPQLHIESENFRNFYVDSNGNLETELESDYVVLRRRWLPLTEGRYISGSESQMDMRFDVRASGSVYVRLGCKALPGRPADGPYPGEPATPAGTTDYKLFRLVKKGSHYELATYPGHHDTVAGLISSFKQACPVWRDSFDFEEEFKKVKFATPDIMYAYGDYIYDRLFRHPF</sequence>
<comment type="caution">
    <text evidence="2">The sequence shown here is derived from an EMBL/GenBank/DDBJ whole genome shotgun (WGS) entry which is preliminary data.</text>
</comment>
<organism evidence="2 3">
    <name type="scientific">Perkinsus olseni</name>
    <name type="common">Perkinsus atlanticus</name>
    <dbReference type="NCBI Taxonomy" id="32597"/>
    <lineage>
        <taxon>Eukaryota</taxon>
        <taxon>Sar</taxon>
        <taxon>Alveolata</taxon>
        <taxon>Perkinsozoa</taxon>
        <taxon>Perkinsea</taxon>
        <taxon>Perkinsida</taxon>
        <taxon>Perkinsidae</taxon>
        <taxon>Perkinsus</taxon>
    </lineage>
</organism>
<accession>A0A7J6N477</accession>
<proteinExistence type="predicted"/>
<evidence type="ECO:0000313" key="3">
    <source>
        <dbReference type="Proteomes" id="UP000541610"/>
    </source>
</evidence>
<keyword evidence="1" id="KW-0732">Signal</keyword>
<dbReference type="Proteomes" id="UP000541610">
    <property type="component" value="Unassembled WGS sequence"/>
</dbReference>
<dbReference type="EMBL" id="JABANP010000848">
    <property type="protein sequence ID" value="KAF4678729.1"/>
    <property type="molecule type" value="Genomic_DNA"/>
</dbReference>
<gene>
    <name evidence="2" type="ORF">FOZ60_016187</name>
</gene>
<dbReference type="AlphaFoldDB" id="A0A7J6N477"/>